<evidence type="ECO:0000313" key="1">
    <source>
        <dbReference type="EMBL" id="OJJ44485.1"/>
    </source>
</evidence>
<name>A0A1L9SBC7_9EURO</name>
<dbReference type="VEuPathDB" id="FungiDB:ASPZODRAFT_18675"/>
<reference evidence="2" key="1">
    <citation type="journal article" date="2017" name="Genome Biol.">
        <title>Comparative genomics reveals high biological diversity and specific adaptations in the industrially and medically important fungal genus Aspergillus.</title>
        <authorList>
            <person name="de Vries R.P."/>
            <person name="Riley R."/>
            <person name="Wiebenga A."/>
            <person name="Aguilar-Osorio G."/>
            <person name="Amillis S."/>
            <person name="Uchima C.A."/>
            <person name="Anderluh G."/>
            <person name="Asadollahi M."/>
            <person name="Askin M."/>
            <person name="Barry K."/>
            <person name="Battaglia E."/>
            <person name="Bayram O."/>
            <person name="Benocci T."/>
            <person name="Braus-Stromeyer S.A."/>
            <person name="Caldana C."/>
            <person name="Canovas D."/>
            <person name="Cerqueira G.C."/>
            <person name="Chen F."/>
            <person name="Chen W."/>
            <person name="Choi C."/>
            <person name="Clum A."/>
            <person name="Dos Santos R.A."/>
            <person name="Damasio A.R."/>
            <person name="Diallinas G."/>
            <person name="Emri T."/>
            <person name="Fekete E."/>
            <person name="Flipphi M."/>
            <person name="Freyberg S."/>
            <person name="Gallo A."/>
            <person name="Gournas C."/>
            <person name="Habgood R."/>
            <person name="Hainaut M."/>
            <person name="Harispe M.L."/>
            <person name="Henrissat B."/>
            <person name="Hilden K.S."/>
            <person name="Hope R."/>
            <person name="Hossain A."/>
            <person name="Karabika E."/>
            <person name="Karaffa L."/>
            <person name="Karanyi Z."/>
            <person name="Krasevec N."/>
            <person name="Kuo A."/>
            <person name="Kusch H."/>
            <person name="LaButti K."/>
            <person name="Lagendijk E.L."/>
            <person name="Lapidus A."/>
            <person name="Levasseur A."/>
            <person name="Lindquist E."/>
            <person name="Lipzen A."/>
            <person name="Logrieco A.F."/>
            <person name="MacCabe A."/>
            <person name="Maekelae M.R."/>
            <person name="Malavazi I."/>
            <person name="Melin P."/>
            <person name="Meyer V."/>
            <person name="Mielnichuk N."/>
            <person name="Miskei M."/>
            <person name="Molnar A.P."/>
            <person name="Mule G."/>
            <person name="Ngan C.Y."/>
            <person name="Orejas M."/>
            <person name="Orosz E."/>
            <person name="Ouedraogo J.P."/>
            <person name="Overkamp K.M."/>
            <person name="Park H.-S."/>
            <person name="Perrone G."/>
            <person name="Piumi F."/>
            <person name="Punt P.J."/>
            <person name="Ram A.F."/>
            <person name="Ramon A."/>
            <person name="Rauscher S."/>
            <person name="Record E."/>
            <person name="Riano-Pachon D.M."/>
            <person name="Robert V."/>
            <person name="Roehrig J."/>
            <person name="Ruller R."/>
            <person name="Salamov A."/>
            <person name="Salih N.S."/>
            <person name="Samson R.A."/>
            <person name="Sandor E."/>
            <person name="Sanguinetti M."/>
            <person name="Schuetze T."/>
            <person name="Sepcic K."/>
            <person name="Shelest E."/>
            <person name="Sherlock G."/>
            <person name="Sophianopoulou V."/>
            <person name="Squina F.M."/>
            <person name="Sun H."/>
            <person name="Susca A."/>
            <person name="Todd R.B."/>
            <person name="Tsang A."/>
            <person name="Unkles S.E."/>
            <person name="van de Wiele N."/>
            <person name="van Rossen-Uffink D."/>
            <person name="Oliveira J.V."/>
            <person name="Vesth T.C."/>
            <person name="Visser J."/>
            <person name="Yu J.-H."/>
            <person name="Zhou M."/>
            <person name="Andersen M.R."/>
            <person name="Archer D.B."/>
            <person name="Baker S.E."/>
            <person name="Benoit I."/>
            <person name="Brakhage A.A."/>
            <person name="Braus G.H."/>
            <person name="Fischer R."/>
            <person name="Frisvad J.C."/>
            <person name="Goldman G.H."/>
            <person name="Houbraken J."/>
            <person name="Oakley B."/>
            <person name="Pocsi I."/>
            <person name="Scazzocchio C."/>
            <person name="Seiboth B."/>
            <person name="vanKuyk P.A."/>
            <person name="Wortman J."/>
            <person name="Dyer P.S."/>
            <person name="Grigoriev I.V."/>
        </authorList>
    </citation>
    <scope>NUCLEOTIDE SEQUENCE [LARGE SCALE GENOMIC DNA]</scope>
    <source>
        <strain evidence="2">CBS 506.65</strain>
    </source>
</reference>
<dbReference type="AlphaFoldDB" id="A0A1L9SBC7"/>
<keyword evidence="2" id="KW-1185">Reference proteome</keyword>
<dbReference type="Proteomes" id="UP000184188">
    <property type="component" value="Unassembled WGS sequence"/>
</dbReference>
<accession>A0A1L9SBC7</accession>
<proteinExistence type="predicted"/>
<organism evidence="1 2">
    <name type="scientific">Penicilliopsis zonata CBS 506.65</name>
    <dbReference type="NCBI Taxonomy" id="1073090"/>
    <lineage>
        <taxon>Eukaryota</taxon>
        <taxon>Fungi</taxon>
        <taxon>Dikarya</taxon>
        <taxon>Ascomycota</taxon>
        <taxon>Pezizomycotina</taxon>
        <taxon>Eurotiomycetes</taxon>
        <taxon>Eurotiomycetidae</taxon>
        <taxon>Eurotiales</taxon>
        <taxon>Aspergillaceae</taxon>
        <taxon>Penicilliopsis</taxon>
    </lineage>
</organism>
<dbReference type="EMBL" id="KV878348">
    <property type="protein sequence ID" value="OJJ44485.1"/>
    <property type="molecule type" value="Genomic_DNA"/>
</dbReference>
<evidence type="ECO:0000313" key="2">
    <source>
        <dbReference type="Proteomes" id="UP000184188"/>
    </source>
</evidence>
<protein>
    <submittedName>
        <fullName evidence="1">Uncharacterized protein</fullName>
    </submittedName>
</protein>
<dbReference type="OrthoDB" id="76567at2759"/>
<dbReference type="RefSeq" id="XP_022578995.1">
    <property type="nucleotide sequence ID" value="XM_022727267.1"/>
</dbReference>
<gene>
    <name evidence="1" type="ORF">ASPZODRAFT_18675</name>
</gene>
<dbReference type="GeneID" id="34613731"/>
<sequence length="186" mass="21047">MLFQMGLEDDLKTLGHADVEAGNHTQQPDHSYQPKVLPYGRSSKWPSVVIETGFAEQKTHLVKKTQWWIHQSEGDVRAVITISVNQKVREIILDHWHPVNRPTRGVPSRMVAESTQQVVISQGAGDDASIKVENAPFVVPFSSFFLREPLPGKEADFRWTKEQLETLGKNVWEDHPRSRTTGSKVA</sequence>